<keyword evidence="2" id="KW-0963">Cytoplasm</keyword>
<dbReference type="AlphaFoldDB" id="A0AAV2T0D2"/>
<evidence type="ECO:0000256" key="4">
    <source>
        <dbReference type="ARBA" id="ARBA00022603"/>
    </source>
</evidence>
<dbReference type="InterPro" id="IPR059073">
    <property type="entry name" value="TRMT11_N"/>
</dbReference>
<dbReference type="PROSITE" id="PS00092">
    <property type="entry name" value="N6_MTASE"/>
    <property type="match status" value="1"/>
</dbReference>
<dbReference type="EMBL" id="CAXLJL010000056">
    <property type="protein sequence ID" value="CAL5129930.1"/>
    <property type="molecule type" value="Genomic_DNA"/>
</dbReference>
<comment type="similarity">
    <text evidence="10">Belongs to the class I-like SAM-binding methyltransferase superfamily. TRM11 methyltransferase family.</text>
</comment>
<dbReference type="GO" id="GO:0032259">
    <property type="term" value="P:methylation"/>
    <property type="evidence" value="ECO:0007669"/>
    <property type="project" value="UniProtKB-UniRule"/>
</dbReference>
<dbReference type="PROSITE" id="PS51627">
    <property type="entry name" value="SAM_MT_TRM11"/>
    <property type="match status" value="1"/>
</dbReference>
<dbReference type="SUPFAM" id="SSF53335">
    <property type="entry name" value="S-adenosyl-L-methionine-dependent methyltransferases"/>
    <property type="match status" value="1"/>
</dbReference>
<evidence type="ECO:0000256" key="3">
    <source>
        <dbReference type="ARBA" id="ARBA00022555"/>
    </source>
</evidence>
<dbReference type="GO" id="GO:0160102">
    <property type="term" value="F:tRNA (guanine(10)-N2)-methyltransferase activity"/>
    <property type="evidence" value="ECO:0007669"/>
    <property type="project" value="UniProtKB-EC"/>
</dbReference>
<dbReference type="GO" id="GO:0005737">
    <property type="term" value="C:cytoplasm"/>
    <property type="evidence" value="ECO:0007669"/>
    <property type="project" value="UniProtKB-SubCell"/>
</dbReference>
<dbReference type="PIRSF" id="PIRSF017259">
    <property type="entry name" value="tRNA_mtfrase_TRM11"/>
    <property type="match status" value="1"/>
</dbReference>
<gene>
    <name evidence="12" type="ORF">CDAUBV1_LOCUS1385</name>
</gene>
<organism evidence="12 13">
    <name type="scientific">Calicophoron daubneyi</name>
    <name type="common">Rumen fluke</name>
    <name type="synonym">Paramphistomum daubneyi</name>
    <dbReference type="NCBI Taxonomy" id="300641"/>
    <lineage>
        <taxon>Eukaryota</taxon>
        <taxon>Metazoa</taxon>
        <taxon>Spiralia</taxon>
        <taxon>Lophotrochozoa</taxon>
        <taxon>Platyhelminthes</taxon>
        <taxon>Trematoda</taxon>
        <taxon>Digenea</taxon>
        <taxon>Plagiorchiida</taxon>
        <taxon>Pronocephalata</taxon>
        <taxon>Paramphistomoidea</taxon>
        <taxon>Paramphistomidae</taxon>
        <taxon>Calicophoron</taxon>
    </lineage>
</organism>
<dbReference type="Pfam" id="PF25904">
    <property type="entry name" value="Tmrp11_N"/>
    <property type="match status" value="1"/>
</dbReference>
<proteinExistence type="inferred from homology"/>
<evidence type="ECO:0000256" key="5">
    <source>
        <dbReference type="ARBA" id="ARBA00022679"/>
    </source>
</evidence>
<sequence length="496" mass="55462">MKYVFTFAASEFVNFRQVEFYSLLELCGIQPDADTVSNPDGDCWSRPYLVVNLADDEQAKLLIKRSVLIKSAYELWCDAPSITELMEKVSELPDTLASKYLGCSNTYKVVISSANRKMKQEDKLKIIEDVLNSHRTLDAKVSLQNPDYQLNILMDYAPQNWKERSIKGDILRHVYYGRLVGSSDRRVMLNSYRLADRAYLGNTSMHVGLSGIMANCGLCEGGSLVWDPFVGTGSILLAASVWGAFGAGSDIDYALLHGMGMSPKAGQGKRIPGECLRSSYRQYGLESRYLDVIIADAATLHRLLRTPGCTEQVSCSSTSVTVCNGGLFDAILTDPPYGFRESSRRIAGKELEREASLVSQDRLCEITGLPLPLLYSDEELKDELLPVPHDLPHFPHKEAYPLSESYHDLLELAVRLLRPGGRIVFWIPAVRSIFDGLQSLPRHPRLRLLGACEQVLNGRNSRFMLVMTKLFEGEPDEIKMSEDVYFPAIKLLPPTC</sequence>
<dbReference type="PANTHER" id="PTHR13370">
    <property type="entry name" value="RNA METHYLASE-RELATED"/>
    <property type="match status" value="1"/>
</dbReference>
<dbReference type="GO" id="GO:0008033">
    <property type="term" value="P:tRNA processing"/>
    <property type="evidence" value="ECO:0007669"/>
    <property type="project" value="UniProtKB-UniRule"/>
</dbReference>
<comment type="subcellular location">
    <subcellularLocation>
        <location evidence="1">Cytoplasm</location>
    </subcellularLocation>
</comment>
<evidence type="ECO:0000256" key="10">
    <source>
        <dbReference type="PROSITE-ProRule" id="PRU00959"/>
    </source>
</evidence>
<evidence type="ECO:0000313" key="13">
    <source>
        <dbReference type="Proteomes" id="UP001497525"/>
    </source>
</evidence>
<keyword evidence="8 10" id="KW-0694">RNA-binding</keyword>
<dbReference type="GO" id="GO:0000049">
    <property type="term" value="F:tRNA binding"/>
    <property type="evidence" value="ECO:0007669"/>
    <property type="project" value="UniProtKB-UniRule"/>
</dbReference>
<evidence type="ECO:0000259" key="11">
    <source>
        <dbReference type="Pfam" id="PF25904"/>
    </source>
</evidence>
<evidence type="ECO:0000256" key="9">
    <source>
        <dbReference type="ARBA" id="ARBA00066937"/>
    </source>
</evidence>
<evidence type="ECO:0000256" key="2">
    <source>
        <dbReference type="ARBA" id="ARBA00022490"/>
    </source>
</evidence>
<evidence type="ECO:0000256" key="8">
    <source>
        <dbReference type="ARBA" id="ARBA00022884"/>
    </source>
</evidence>
<keyword evidence="7 10" id="KW-0819">tRNA processing</keyword>
<dbReference type="InterPro" id="IPR029063">
    <property type="entry name" value="SAM-dependent_MTases_sf"/>
</dbReference>
<evidence type="ECO:0000256" key="7">
    <source>
        <dbReference type="ARBA" id="ARBA00022694"/>
    </source>
</evidence>
<dbReference type="EC" id="2.1.1.214" evidence="9"/>
<feature type="domain" description="tRNA (guanine(10)-N(2))-methyltransferase TRMT11 N-terminal" evidence="11">
    <location>
        <begin position="1"/>
        <end position="185"/>
    </location>
</feature>
<dbReference type="InterPro" id="IPR002052">
    <property type="entry name" value="DNA_methylase_N6_adenine_CS"/>
</dbReference>
<evidence type="ECO:0000256" key="6">
    <source>
        <dbReference type="ARBA" id="ARBA00022691"/>
    </source>
</evidence>
<dbReference type="Proteomes" id="UP001497525">
    <property type="component" value="Unassembled WGS sequence"/>
</dbReference>
<keyword evidence="6 10" id="KW-0949">S-adenosyl-L-methionine</keyword>
<dbReference type="Gene3D" id="3.40.50.150">
    <property type="entry name" value="Vaccinia Virus protein VP39"/>
    <property type="match status" value="1"/>
</dbReference>
<keyword evidence="4 10" id="KW-0489">Methyltransferase</keyword>
<evidence type="ECO:0000256" key="1">
    <source>
        <dbReference type="ARBA" id="ARBA00004496"/>
    </source>
</evidence>
<keyword evidence="5 10" id="KW-0808">Transferase</keyword>
<protein>
    <recommendedName>
        <fullName evidence="9">tRNA (guanine(10)-N(2))-methyltransferase</fullName>
        <ecNumber evidence="9">2.1.1.214</ecNumber>
    </recommendedName>
</protein>
<comment type="caution">
    <text evidence="12">The sequence shown here is derived from an EMBL/GenBank/DDBJ whole genome shotgun (WGS) entry which is preliminary data.</text>
</comment>
<dbReference type="InterPro" id="IPR016691">
    <property type="entry name" value="TRMT11"/>
</dbReference>
<keyword evidence="3 10" id="KW-0820">tRNA-binding</keyword>
<name>A0AAV2T0D2_CALDB</name>
<dbReference type="PANTHER" id="PTHR13370:SF3">
    <property type="entry name" value="TRNA (GUANINE(10)-N2)-METHYLTRANSFERASE HOMOLOG"/>
    <property type="match status" value="1"/>
</dbReference>
<reference evidence="12" key="1">
    <citation type="submission" date="2024-06" db="EMBL/GenBank/DDBJ databases">
        <authorList>
            <person name="Liu X."/>
            <person name="Lenzi L."/>
            <person name="Haldenby T S."/>
            <person name="Uol C."/>
        </authorList>
    </citation>
    <scope>NUCLEOTIDE SEQUENCE</scope>
</reference>
<dbReference type="PRINTS" id="PR00507">
    <property type="entry name" value="N12N6MTFRASE"/>
</dbReference>
<accession>A0AAV2T0D2</accession>
<evidence type="ECO:0000313" key="12">
    <source>
        <dbReference type="EMBL" id="CAL5129930.1"/>
    </source>
</evidence>